<name>A0A238D6N2_THIDL</name>
<dbReference type="EMBL" id="FLMQ01000056">
    <property type="protein sequence ID" value="SBP88804.1"/>
    <property type="molecule type" value="Genomic_DNA"/>
</dbReference>
<dbReference type="Proteomes" id="UP000214566">
    <property type="component" value="Unassembled WGS sequence"/>
</dbReference>
<evidence type="ECO:0000313" key="2">
    <source>
        <dbReference type="Proteomes" id="UP000214566"/>
    </source>
</evidence>
<gene>
    <name evidence="1" type="ORF">THIARS_70424</name>
</gene>
<evidence type="ECO:0000313" key="1">
    <source>
        <dbReference type="EMBL" id="SBP88804.1"/>
    </source>
</evidence>
<organism evidence="1 2">
    <name type="scientific">Thiomonas delicata</name>
    <name type="common">Thiomonas cuprina</name>
    <dbReference type="NCBI Taxonomy" id="364030"/>
    <lineage>
        <taxon>Bacteria</taxon>
        <taxon>Pseudomonadati</taxon>
        <taxon>Pseudomonadota</taxon>
        <taxon>Betaproteobacteria</taxon>
        <taxon>Burkholderiales</taxon>
        <taxon>Thiomonas</taxon>
    </lineage>
</organism>
<reference evidence="1 2" key="1">
    <citation type="submission" date="2016-06" db="EMBL/GenBank/DDBJ databases">
        <authorList>
            <person name="Kjaerup R.B."/>
            <person name="Dalgaard T.S."/>
            <person name="Juul-Madsen H.R."/>
        </authorList>
    </citation>
    <scope>NUCLEOTIDE SEQUENCE [LARGE SCALE GENOMIC DNA]</scope>
    <source>
        <strain evidence="1 2">DSM 16361</strain>
    </source>
</reference>
<protein>
    <submittedName>
        <fullName evidence="1">Uncharacterized protein</fullName>
    </submittedName>
</protein>
<sequence>MPAAGQRCSRGTGFHTKLFEYMLKVLIHSARAHAKDVADIAVSLPLGKPGQHLRFPWRRKWASGRLGALKVGG</sequence>
<accession>A0A238D6N2</accession>
<keyword evidence="2" id="KW-1185">Reference proteome</keyword>
<proteinExistence type="predicted"/>
<dbReference type="AlphaFoldDB" id="A0A238D6N2"/>